<proteinExistence type="predicted"/>
<evidence type="ECO:0000313" key="1">
    <source>
        <dbReference type="EMBL" id="JAH25404.1"/>
    </source>
</evidence>
<accession>A0A0E9R8I0</accession>
<sequence length="20" mass="2426">MITYLTTSKEISFIFNFNKK</sequence>
<dbReference type="AlphaFoldDB" id="A0A0E9R8I0"/>
<organism evidence="1">
    <name type="scientific">Anguilla anguilla</name>
    <name type="common">European freshwater eel</name>
    <name type="synonym">Muraena anguilla</name>
    <dbReference type="NCBI Taxonomy" id="7936"/>
    <lineage>
        <taxon>Eukaryota</taxon>
        <taxon>Metazoa</taxon>
        <taxon>Chordata</taxon>
        <taxon>Craniata</taxon>
        <taxon>Vertebrata</taxon>
        <taxon>Euteleostomi</taxon>
        <taxon>Actinopterygii</taxon>
        <taxon>Neopterygii</taxon>
        <taxon>Teleostei</taxon>
        <taxon>Anguilliformes</taxon>
        <taxon>Anguillidae</taxon>
        <taxon>Anguilla</taxon>
    </lineage>
</organism>
<dbReference type="EMBL" id="GBXM01083173">
    <property type="protein sequence ID" value="JAH25404.1"/>
    <property type="molecule type" value="Transcribed_RNA"/>
</dbReference>
<reference evidence="1" key="2">
    <citation type="journal article" date="2015" name="Fish Shellfish Immunol.">
        <title>Early steps in the European eel (Anguilla anguilla)-Vibrio vulnificus interaction in the gills: Role of the RtxA13 toxin.</title>
        <authorList>
            <person name="Callol A."/>
            <person name="Pajuelo D."/>
            <person name="Ebbesson L."/>
            <person name="Teles M."/>
            <person name="MacKenzie S."/>
            <person name="Amaro C."/>
        </authorList>
    </citation>
    <scope>NUCLEOTIDE SEQUENCE</scope>
</reference>
<protein>
    <submittedName>
        <fullName evidence="1">Uncharacterized protein</fullName>
    </submittedName>
</protein>
<name>A0A0E9R8I0_ANGAN</name>
<reference evidence="1" key="1">
    <citation type="submission" date="2014-11" db="EMBL/GenBank/DDBJ databases">
        <authorList>
            <person name="Amaro Gonzalez C."/>
        </authorList>
    </citation>
    <scope>NUCLEOTIDE SEQUENCE</scope>
</reference>